<comment type="caution">
    <text evidence="1">The sequence shown here is derived from an EMBL/GenBank/DDBJ whole genome shotgun (WGS) entry which is preliminary data.</text>
</comment>
<protein>
    <submittedName>
        <fullName evidence="1">Uncharacterized protein</fullName>
    </submittedName>
</protein>
<dbReference type="EMBL" id="JAMZMK010010094">
    <property type="protein sequence ID" value="KAI7733048.1"/>
    <property type="molecule type" value="Genomic_DNA"/>
</dbReference>
<feature type="non-terminal residue" evidence="1">
    <location>
        <position position="77"/>
    </location>
</feature>
<organism evidence="1 2">
    <name type="scientific">Ambrosia artemisiifolia</name>
    <name type="common">Common ragweed</name>
    <dbReference type="NCBI Taxonomy" id="4212"/>
    <lineage>
        <taxon>Eukaryota</taxon>
        <taxon>Viridiplantae</taxon>
        <taxon>Streptophyta</taxon>
        <taxon>Embryophyta</taxon>
        <taxon>Tracheophyta</taxon>
        <taxon>Spermatophyta</taxon>
        <taxon>Magnoliopsida</taxon>
        <taxon>eudicotyledons</taxon>
        <taxon>Gunneridae</taxon>
        <taxon>Pentapetalae</taxon>
        <taxon>asterids</taxon>
        <taxon>campanulids</taxon>
        <taxon>Asterales</taxon>
        <taxon>Asteraceae</taxon>
        <taxon>Asteroideae</taxon>
        <taxon>Heliantheae alliance</taxon>
        <taxon>Heliantheae</taxon>
        <taxon>Ambrosia</taxon>
    </lineage>
</organism>
<dbReference type="Proteomes" id="UP001206925">
    <property type="component" value="Unassembled WGS sequence"/>
</dbReference>
<keyword evidence="2" id="KW-1185">Reference proteome</keyword>
<proteinExistence type="predicted"/>
<dbReference type="AlphaFoldDB" id="A0AAD5GAG8"/>
<sequence>VHDDLILEADPFVIRGYNATKIKHGKCRLPSRRANRLKAPATPVTKNQRRIILHLAYLSVLELDHVQLGDYRTHILC</sequence>
<feature type="non-terminal residue" evidence="1">
    <location>
        <position position="1"/>
    </location>
</feature>
<name>A0AAD5GAG8_AMBAR</name>
<reference evidence="1" key="1">
    <citation type="submission" date="2022-06" db="EMBL/GenBank/DDBJ databases">
        <title>Uncovering the hologenomic basis of an extraordinary plant invasion.</title>
        <authorList>
            <person name="Bieker V.C."/>
            <person name="Martin M.D."/>
            <person name="Gilbert T."/>
            <person name="Hodgins K."/>
            <person name="Battlay P."/>
            <person name="Petersen B."/>
            <person name="Wilson J."/>
        </authorList>
    </citation>
    <scope>NUCLEOTIDE SEQUENCE</scope>
    <source>
        <strain evidence="1">AA19_3_7</strain>
        <tissue evidence="1">Leaf</tissue>
    </source>
</reference>
<evidence type="ECO:0000313" key="1">
    <source>
        <dbReference type="EMBL" id="KAI7733048.1"/>
    </source>
</evidence>
<accession>A0AAD5GAG8</accession>
<gene>
    <name evidence="1" type="ORF">M8C21_033405</name>
</gene>
<evidence type="ECO:0000313" key="2">
    <source>
        <dbReference type="Proteomes" id="UP001206925"/>
    </source>
</evidence>